<dbReference type="EMBL" id="CAMXCT020000757">
    <property type="protein sequence ID" value="CAL1136253.1"/>
    <property type="molecule type" value="Genomic_DNA"/>
</dbReference>
<dbReference type="InterPro" id="IPR051068">
    <property type="entry name" value="MFS_Domain-Containing_Protein"/>
</dbReference>
<feature type="transmembrane region" description="Helical" evidence="6">
    <location>
        <begin position="624"/>
        <end position="649"/>
    </location>
</feature>
<evidence type="ECO:0000256" key="1">
    <source>
        <dbReference type="ARBA" id="ARBA00004141"/>
    </source>
</evidence>
<dbReference type="SUPFAM" id="SSF103473">
    <property type="entry name" value="MFS general substrate transporter"/>
    <property type="match status" value="1"/>
</dbReference>
<sequence length="714" mass="79983">MTALGDTPAGEHHADQTSAPECDENGDAEMGEVPAPEQAEEASHAAPEVPGAAASSSLKAVKQEQQVVPPSEAWRLDKYGRPCSPEALYMRPKEVIPQEVMDKRIEAETSVWTECSLAIRAHKSNSSEFVELYDFITAKEMKAELGEDLAKDLMERHEANEKKLPANMKGQFIKVNPQFPKNGELWRYKCFKSYTHALRNVTGTEVSALREATVDEDDFDNLLDDAMNDEPSNLGSGLPPQRPQQDRAKKEKKDTLYPILQRACWSFNIAIQGRRPTTSLELKLTPKQCKLAGTNLGTTFALTECRRDLAWHLFFFPLWSHYWKCAAICWRCNAARIPRFGPLFTDFNMVWQLRTTSEWIRDCLPHPPNPLIYVQGFDVSMLKHCSMHTCNLGSFTILNAEGLIMLAEHRATVWHCTFDEALRHLDPDFRSWTHMNRASCSHRLWGAKHLHMENNDGARTFPWLNAKAYNARVILAGLAAGLSQGQSQMLSQIEGGSAHAWADRKQLWGAGIAAVCSWAEWQRLSELYPRFSGLVIAQTPWFQGIIGVPLNYVMLSRNVSMKSMIIIMVAGSLVGNVLYALAGLMHSKVAILASRTMIGICQCQLAGPIYIARAVGVKKRTKVMFLYSTMSAVASFSAPLIASLLEIFVKELRIEDLVLGLDSDTIPGWFMAALHFVYMLLIVFFSRSRWMHRNLLQALPALATPPGRSGDRAS</sequence>
<comment type="caution">
    <text evidence="7">The sequence shown here is derived from an EMBL/GenBank/DDBJ whole genome shotgun (WGS) entry which is preliminary data.</text>
</comment>
<dbReference type="AlphaFoldDB" id="A0A9P1FNS4"/>
<feature type="transmembrane region" description="Helical" evidence="6">
    <location>
        <begin position="565"/>
        <end position="585"/>
    </location>
</feature>
<keyword evidence="3 6" id="KW-1133">Transmembrane helix</keyword>
<evidence type="ECO:0000256" key="5">
    <source>
        <dbReference type="SAM" id="MobiDB-lite"/>
    </source>
</evidence>
<protein>
    <submittedName>
        <fullName evidence="8">THUMP domain-containing protein 2</fullName>
    </submittedName>
</protein>
<evidence type="ECO:0000313" key="9">
    <source>
        <dbReference type="Proteomes" id="UP001152797"/>
    </source>
</evidence>
<dbReference type="Proteomes" id="UP001152797">
    <property type="component" value="Unassembled WGS sequence"/>
</dbReference>
<reference evidence="7" key="1">
    <citation type="submission" date="2022-10" db="EMBL/GenBank/DDBJ databases">
        <authorList>
            <person name="Chen Y."/>
            <person name="Dougan E. K."/>
            <person name="Chan C."/>
            <person name="Rhodes N."/>
            <person name="Thang M."/>
        </authorList>
    </citation>
    <scope>NUCLEOTIDE SEQUENCE</scope>
</reference>
<evidence type="ECO:0000256" key="3">
    <source>
        <dbReference type="ARBA" id="ARBA00022989"/>
    </source>
</evidence>
<feature type="compositionally biased region" description="Basic and acidic residues" evidence="5">
    <location>
        <begin position="244"/>
        <end position="253"/>
    </location>
</feature>
<dbReference type="PANTHER" id="PTHR23510">
    <property type="entry name" value="INNER MEMBRANE TRANSPORT PROTEIN YAJR"/>
    <property type="match status" value="1"/>
</dbReference>
<gene>
    <name evidence="7" type="ORF">C1SCF055_LOCUS10538</name>
</gene>
<proteinExistence type="predicted"/>
<feature type="transmembrane region" description="Helical" evidence="6">
    <location>
        <begin position="669"/>
        <end position="686"/>
    </location>
</feature>
<evidence type="ECO:0000256" key="6">
    <source>
        <dbReference type="SAM" id="Phobius"/>
    </source>
</evidence>
<feature type="transmembrane region" description="Helical" evidence="6">
    <location>
        <begin position="591"/>
        <end position="612"/>
    </location>
</feature>
<feature type="transmembrane region" description="Helical" evidence="6">
    <location>
        <begin position="531"/>
        <end position="553"/>
    </location>
</feature>
<evidence type="ECO:0000256" key="4">
    <source>
        <dbReference type="ARBA" id="ARBA00023136"/>
    </source>
</evidence>
<keyword evidence="2 6" id="KW-0812">Transmembrane</keyword>
<keyword evidence="4 6" id="KW-0472">Membrane</keyword>
<feature type="region of interest" description="Disordered" evidence="5">
    <location>
        <begin position="221"/>
        <end position="253"/>
    </location>
</feature>
<name>A0A9P1FNS4_9DINO</name>
<organism evidence="7">
    <name type="scientific">Cladocopium goreaui</name>
    <dbReference type="NCBI Taxonomy" id="2562237"/>
    <lineage>
        <taxon>Eukaryota</taxon>
        <taxon>Sar</taxon>
        <taxon>Alveolata</taxon>
        <taxon>Dinophyceae</taxon>
        <taxon>Suessiales</taxon>
        <taxon>Symbiodiniaceae</taxon>
        <taxon>Cladocopium</taxon>
    </lineage>
</organism>
<comment type="subcellular location">
    <subcellularLocation>
        <location evidence="1">Membrane</location>
        <topology evidence="1">Multi-pass membrane protein</topology>
    </subcellularLocation>
</comment>
<evidence type="ECO:0000256" key="2">
    <source>
        <dbReference type="ARBA" id="ARBA00022692"/>
    </source>
</evidence>
<feature type="compositionally biased region" description="Acidic residues" evidence="5">
    <location>
        <begin position="21"/>
        <end position="30"/>
    </location>
</feature>
<accession>A0A9P1FNS4</accession>
<dbReference type="InterPro" id="IPR036259">
    <property type="entry name" value="MFS_trans_sf"/>
</dbReference>
<dbReference type="Gene3D" id="1.20.1250.20">
    <property type="entry name" value="MFS general substrate transporter like domains"/>
    <property type="match status" value="1"/>
</dbReference>
<evidence type="ECO:0000313" key="8">
    <source>
        <dbReference type="EMBL" id="CAL4770190.1"/>
    </source>
</evidence>
<reference evidence="8 9" key="2">
    <citation type="submission" date="2024-05" db="EMBL/GenBank/DDBJ databases">
        <authorList>
            <person name="Chen Y."/>
            <person name="Shah S."/>
            <person name="Dougan E. K."/>
            <person name="Thang M."/>
            <person name="Chan C."/>
        </authorList>
    </citation>
    <scope>NUCLEOTIDE SEQUENCE [LARGE SCALE GENOMIC DNA]</scope>
</reference>
<feature type="compositionally biased region" description="Polar residues" evidence="5">
    <location>
        <begin position="54"/>
        <end position="68"/>
    </location>
</feature>
<keyword evidence="9" id="KW-1185">Reference proteome</keyword>
<dbReference type="EMBL" id="CAMXCT030000757">
    <property type="protein sequence ID" value="CAL4770190.1"/>
    <property type="molecule type" value="Genomic_DNA"/>
</dbReference>
<evidence type="ECO:0000313" key="7">
    <source>
        <dbReference type="EMBL" id="CAI3982878.1"/>
    </source>
</evidence>
<dbReference type="EMBL" id="CAMXCT010000757">
    <property type="protein sequence ID" value="CAI3982878.1"/>
    <property type="molecule type" value="Genomic_DNA"/>
</dbReference>
<dbReference type="GO" id="GO:0016020">
    <property type="term" value="C:membrane"/>
    <property type="evidence" value="ECO:0007669"/>
    <property type="project" value="UniProtKB-SubCell"/>
</dbReference>
<feature type="region of interest" description="Disordered" evidence="5">
    <location>
        <begin position="1"/>
        <end position="69"/>
    </location>
</feature>